<evidence type="ECO:0000313" key="2">
    <source>
        <dbReference type="EMBL" id="CAG6393646.1"/>
    </source>
</evidence>
<dbReference type="AlphaFoldDB" id="A0A9W4GQU3"/>
<reference evidence="2" key="1">
    <citation type="submission" date="2021-05" db="EMBL/GenBank/DDBJ databases">
        <authorList>
            <person name="Arsene-Ploetze F."/>
        </authorList>
    </citation>
    <scope>NUCLEOTIDE SEQUENCE</scope>
    <source>
        <strain evidence="2">DSM 42138</strain>
    </source>
</reference>
<feature type="compositionally biased region" description="Polar residues" evidence="1">
    <location>
        <begin position="85"/>
        <end position="99"/>
    </location>
</feature>
<evidence type="ECO:0000313" key="3">
    <source>
        <dbReference type="Proteomes" id="UP001152519"/>
    </source>
</evidence>
<dbReference type="Proteomes" id="UP001152519">
    <property type="component" value="Unassembled WGS sequence"/>
</dbReference>
<dbReference type="EMBL" id="CAJSLV010000050">
    <property type="protein sequence ID" value="CAG6393646.1"/>
    <property type="molecule type" value="Genomic_DNA"/>
</dbReference>
<comment type="caution">
    <text evidence="2">The sequence shown here is derived from an EMBL/GenBank/DDBJ whole genome shotgun (WGS) entry which is preliminary data.</text>
</comment>
<accession>A0A9W4GQU3</accession>
<keyword evidence="3" id="KW-1185">Reference proteome</keyword>
<proteinExistence type="predicted"/>
<protein>
    <submittedName>
        <fullName evidence="2">Uncharacterized protein</fullName>
    </submittedName>
</protein>
<gene>
    <name evidence="2" type="ORF">SCOCK_210086</name>
</gene>
<evidence type="ECO:0000256" key="1">
    <source>
        <dbReference type="SAM" id="MobiDB-lite"/>
    </source>
</evidence>
<name>A0A9W4GQU3_9ACTN</name>
<organism evidence="2 3">
    <name type="scientific">Actinacidiphila cocklensis</name>
    <dbReference type="NCBI Taxonomy" id="887465"/>
    <lineage>
        <taxon>Bacteria</taxon>
        <taxon>Bacillati</taxon>
        <taxon>Actinomycetota</taxon>
        <taxon>Actinomycetes</taxon>
        <taxon>Kitasatosporales</taxon>
        <taxon>Streptomycetaceae</taxon>
        <taxon>Actinacidiphila</taxon>
    </lineage>
</organism>
<sequence length="99" mass="10310">MVALNQQIAEMDKLIGARFREHGHTEIRASLPGLGWAPSSGPGFWPPPAATWTPSEPPDRLAGFGGVASAARDSGKISGNLHRPQPTTDASNGCSTPPP</sequence>
<feature type="region of interest" description="Disordered" evidence="1">
    <location>
        <begin position="39"/>
        <end position="99"/>
    </location>
</feature>